<evidence type="ECO:0000313" key="1">
    <source>
        <dbReference type="EMBL" id="EFO63350.1"/>
    </source>
</evidence>
<proteinExistence type="predicted"/>
<dbReference type="Proteomes" id="UP000008974">
    <property type="component" value="Unassembled WGS sequence"/>
</dbReference>
<reference evidence="1 2" key="1">
    <citation type="journal article" date="2010" name="BMC Genomics">
        <title>Genome analysis and comparative genomics of a Giardia intestinalis assemblage E isolate.</title>
        <authorList>
            <person name="Jerlstrom-Hultqvist J."/>
            <person name="Franzen O."/>
            <person name="Ankarklev J."/>
            <person name="Xu F."/>
            <person name="Nohynkova E."/>
            <person name="Andersson J.O."/>
            <person name="Svard S.G."/>
            <person name="Andersson B."/>
        </authorList>
    </citation>
    <scope>NUCLEOTIDE SEQUENCE [LARGE SCALE GENOMIC DNA]</scope>
    <source>
        <strain evidence="1 2">P15</strain>
    </source>
</reference>
<comment type="caution">
    <text evidence="1">The sequence shown here is derived from an EMBL/GenBank/DDBJ whole genome shotgun (WGS) entry which is preliminary data.</text>
</comment>
<name>E1F2G9_GIAIA</name>
<protein>
    <submittedName>
        <fullName evidence="1">Uncharacterized protein</fullName>
    </submittedName>
</protein>
<dbReference type="OMA" id="LNWSIIT"/>
<dbReference type="OrthoDB" id="10255838at2759"/>
<organism evidence="1 2">
    <name type="scientific">Giardia intestinalis (strain P15)</name>
    <name type="common">Giardia lamblia</name>
    <dbReference type="NCBI Taxonomy" id="658858"/>
    <lineage>
        <taxon>Eukaryota</taxon>
        <taxon>Metamonada</taxon>
        <taxon>Diplomonadida</taxon>
        <taxon>Hexamitidae</taxon>
        <taxon>Giardiinae</taxon>
        <taxon>Giardia</taxon>
    </lineage>
</organism>
<gene>
    <name evidence="1" type="ORF">GLP15_3938</name>
</gene>
<dbReference type="AlphaFoldDB" id="E1F2G9"/>
<dbReference type="EMBL" id="ACVC01000134">
    <property type="protein sequence ID" value="EFO63350.1"/>
    <property type="molecule type" value="Genomic_DNA"/>
</dbReference>
<sequence>MSSTRSSINRYKPTVKSVRVSCRVSRSKHVSEQQLLARWVQSLNPTCVLTDDNICATLRNGETLVTTLALADSAHILIRGQAGKSGSRLDAIRNLDAVLQYIYNGKAPLFVNSESLYTAVDSKNWWQILSDAFYRRVYLPLKQRESNLMSLLHPANKIFFPLNSSSSLPIDPQVYIFLLYNYFLVPGDLLSLITLRPKNINQIKLNWSIITFVLSQHEINLIFTPDELAQLQMTGGDGSDNKTCVYMLEYVFLSLLDTLQARAKTAPPGEGELLGPLIRKLRHEHPDRKFYYCFSDYFVIIHFGTNACPSLEYVPKSHKHAVLNMLSLNRCTKCTVVPCTADHNFFLFFAKMIRNPSGSDFGTDTAKWTDCSLILSPMCMLVVTLLDDIFIPLTRITRIRTESFYHHLLLLFKETISGLSSLLLCLESNDFSALTRRLIAITT</sequence>
<evidence type="ECO:0000313" key="2">
    <source>
        <dbReference type="Proteomes" id="UP000008974"/>
    </source>
</evidence>
<dbReference type="VEuPathDB" id="GiardiaDB:GLP15_3938"/>
<accession>E1F2G9</accession>